<evidence type="ECO:0000313" key="4">
    <source>
        <dbReference type="EMBL" id="CAB5389527.1"/>
    </source>
</evidence>
<evidence type="ECO:0000313" key="5">
    <source>
        <dbReference type="Proteomes" id="UP000684084"/>
    </source>
</evidence>
<accession>A0A915ZW93</accession>
<proteinExistence type="predicted"/>
<dbReference type="VEuPathDB" id="FungiDB:RhiirFUN_013150"/>
<evidence type="ECO:0000259" key="1">
    <source>
        <dbReference type="Pfam" id="PF23940"/>
    </source>
</evidence>
<dbReference type="InterPro" id="IPR055699">
    <property type="entry name" value="DUF7275"/>
</dbReference>
<dbReference type="InterPro" id="IPR055700">
    <property type="entry name" value="DUF7276"/>
</dbReference>
<dbReference type="EMBL" id="CAGKOT010000065">
    <property type="protein sequence ID" value="CAB5389527.1"/>
    <property type="molecule type" value="Genomic_DNA"/>
</dbReference>
<evidence type="ECO:0000259" key="3">
    <source>
        <dbReference type="Pfam" id="PF23942"/>
    </source>
</evidence>
<dbReference type="Pfam" id="PF23941">
    <property type="entry name" value="DUF7276"/>
    <property type="match status" value="1"/>
</dbReference>
<dbReference type="OrthoDB" id="2339473at2759"/>
<dbReference type="InterPro" id="IPR055701">
    <property type="entry name" value="DUF7277"/>
</dbReference>
<organism evidence="4 5">
    <name type="scientific">Rhizophagus irregularis</name>
    <dbReference type="NCBI Taxonomy" id="588596"/>
    <lineage>
        <taxon>Eukaryota</taxon>
        <taxon>Fungi</taxon>
        <taxon>Fungi incertae sedis</taxon>
        <taxon>Mucoromycota</taxon>
        <taxon>Glomeromycotina</taxon>
        <taxon>Glomeromycetes</taxon>
        <taxon>Glomerales</taxon>
        <taxon>Glomeraceae</taxon>
        <taxon>Rhizophagus</taxon>
    </lineage>
</organism>
<evidence type="ECO:0000259" key="2">
    <source>
        <dbReference type="Pfam" id="PF23941"/>
    </source>
</evidence>
<feature type="domain" description="DUF7275" evidence="1">
    <location>
        <begin position="242"/>
        <end position="346"/>
    </location>
</feature>
<reference evidence="4" key="1">
    <citation type="submission" date="2020-05" db="EMBL/GenBank/DDBJ databases">
        <authorList>
            <person name="Rincon C."/>
            <person name="Sanders R I."/>
            <person name="Robbins C."/>
            <person name="Chaturvedi A."/>
        </authorList>
    </citation>
    <scope>NUCLEOTIDE SEQUENCE</scope>
    <source>
        <strain evidence="4">CHB12</strain>
    </source>
</reference>
<protein>
    <submittedName>
        <fullName evidence="4">Uncharacterized protein</fullName>
    </submittedName>
</protein>
<feature type="domain" description="DUF7277" evidence="3">
    <location>
        <begin position="37"/>
        <end position="135"/>
    </location>
</feature>
<dbReference type="Pfam" id="PF23940">
    <property type="entry name" value="DUF7275"/>
    <property type="match status" value="2"/>
</dbReference>
<name>A0A915ZW93_9GLOM</name>
<dbReference type="AlphaFoldDB" id="A0A915ZW93"/>
<feature type="domain" description="DUF7275" evidence="1">
    <location>
        <begin position="170"/>
        <end position="231"/>
    </location>
</feature>
<dbReference type="Pfam" id="PF23942">
    <property type="entry name" value="DUF7277"/>
    <property type="match status" value="1"/>
</dbReference>
<sequence length="604" mass="69530">MVAKPRILARDNAKTILTILKKIIENDEDSTSIIDYPVLIGSCAAKWHIPSFRDINDWDLIATISQSISIINEIKTSKTFKYIKLVYYPGGGLKIIGEFIDRYISKDESSIIFDIELVSDKFNLKKMKSNEVLDYDEIGNNDDELCCNVEDKILFPLPSNFLCIVAPLKILEALKTSHICWPTDFHKNIADLHLLRDILNYKDMSIIRPLCNPQRDELIEFLLKTRIKETENIRGIPDVFFVKYGDHPIYESLKEDKSKAWMKKSLFEKIDYQTKLNCVKEEAMAIALERYLIPMTSNNQETSYNMALVKICTTLTKGWFRQFAVDNYPQLLKLDKDLLSIANDIISKYPLKQKKKLALVPDPETQAIFNGIFPYTKDISSFDEIEVNNKICNVERSGIKITSPVNDNVSITAIITTMCKFGTECTKSTDWTASVVILPSEDLEAKNKSEHYNKITNYSHRFNDPLDLHPYYCDGYGHKYKFSLLTSMHVFVLGIHSEISIDGSWGSEESWEGEEKYKIDVRVKPADYCANKLGIPDFTGELLFKYVLNYLNPTLQNNGDIQLKERIDELKVKGDIPTDDSQQHLWYYAWNYIFNTGKPTINDV</sequence>
<comment type="caution">
    <text evidence="4">The sequence shown here is derived from an EMBL/GenBank/DDBJ whole genome shotgun (WGS) entry which is preliminary data.</text>
</comment>
<dbReference type="Proteomes" id="UP000684084">
    <property type="component" value="Unassembled WGS sequence"/>
</dbReference>
<gene>
    <name evidence="4" type="ORF">CHRIB12_LOCUS21099</name>
</gene>
<feature type="domain" description="DUF7276" evidence="2">
    <location>
        <begin position="361"/>
        <end position="596"/>
    </location>
</feature>